<evidence type="ECO:0000259" key="4">
    <source>
        <dbReference type="PROSITE" id="PS50089"/>
    </source>
</evidence>
<protein>
    <recommendedName>
        <fullName evidence="4">RING-type domain-containing protein</fullName>
    </recommendedName>
</protein>
<feature type="compositionally biased region" description="Polar residues" evidence="1">
    <location>
        <begin position="507"/>
        <end position="520"/>
    </location>
</feature>
<dbReference type="InterPro" id="IPR001841">
    <property type="entry name" value="Znf_RING"/>
</dbReference>
<dbReference type="EMBL" id="CP037421">
    <property type="protein sequence ID" value="QDT25026.1"/>
    <property type="molecule type" value="Genomic_DNA"/>
</dbReference>
<evidence type="ECO:0000256" key="1">
    <source>
        <dbReference type="SAM" id="MobiDB-lite"/>
    </source>
</evidence>
<feature type="signal peptide" evidence="3">
    <location>
        <begin position="1"/>
        <end position="27"/>
    </location>
</feature>
<keyword evidence="3" id="KW-0732">Signal</keyword>
<keyword evidence="2" id="KW-0472">Membrane</keyword>
<feature type="region of interest" description="Disordered" evidence="1">
    <location>
        <begin position="499"/>
        <end position="583"/>
    </location>
</feature>
<dbReference type="GO" id="GO:0043130">
    <property type="term" value="F:ubiquitin binding"/>
    <property type="evidence" value="ECO:0007669"/>
    <property type="project" value="InterPro"/>
</dbReference>
<keyword evidence="2" id="KW-1133">Transmembrane helix</keyword>
<accession>A0A517Q0A2</accession>
<dbReference type="Gene3D" id="2.30.30.700">
    <property type="entry name" value="SLA1 homology domain 1"/>
    <property type="match status" value="4"/>
</dbReference>
<keyword evidence="2" id="KW-0812">Transmembrane</keyword>
<gene>
    <name evidence="5" type="ORF">Enr10x_03200</name>
</gene>
<evidence type="ECO:0000256" key="3">
    <source>
        <dbReference type="SAM" id="SignalP"/>
    </source>
</evidence>
<dbReference type="GO" id="GO:0030674">
    <property type="term" value="F:protein-macromolecule adaptor activity"/>
    <property type="evidence" value="ECO:0007669"/>
    <property type="project" value="InterPro"/>
</dbReference>
<feature type="chain" id="PRO_5021983309" description="RING-type domain-containing protein" evidence="3">
    <location>
        <begin position="28"/>
        <end position="685"/>
    </location>
</feature>
<name>A0A517Q0A2_9PLAN</name>
<dbReference type="InterPro" id="IPR007131">
    <property type="entry name" value="SHD1"/>
</dbReference>
<keyword evidence="6" id="KW-1185">Reference proteome</keyword>
<dbReference type="GO" id="GO:0008092">
    <property type="term" value="F:cytoskeletal protein binding"/>
    <property type="evidence" value="ECO:0007669"/>
    <property type="project" value="InterPro"/>
</dbReference>
<feature type="compositionally biased region" description="Basic and acidic residues" evidence="1">
    <location>
        <begin position="550"/>
        <end position="564"/>
    </location>
</feature>
<feature type="compositionally biased region" description="Low complexity" evidence="1">
    <location>
        <begin position="570"/>
        <end position="583"/>
    </location>
</feature>
<evidence type="ECO:0000256" key="2">
    <source>
        <dbReference type="SAM" id="Phobius"/>
    </source>
</evidence>
<dbReference type="PROSITE" id="PS50089">
    <property type="entry name" value="ZF_RING_2"/>
    <property type="match status" value="1"/>
</dbReference>
<reference evidence="5 6" key="1">
    <citation type="submission" date="2019-03" db="EMBL/GenBank/DDBJ databases">
        <title>Deep-cultivation of Planctomycetes and their phenomic and genomic characterization uncovers novel biology.</title>
        <authorList>
            <person name="Wiegand S."/>
            <person name="Jogler M."/>
            <person name="Boedeker C."/>
            <person name="Pinto D."/>
            <person name="Vollmers J."/>
            <person name="Rivas-Marin E."/>
            <person name="Kohn T."/>
            <person name="Peeters S.H."/>
            <person name="Heuer A."/>
            <person name="Rast P."/>
            <person name="Oberbeckmann S."/>
            <person name="Bunk B."/>
            <person name="Jeske O."/>
            <person name="Meyerdierks A."/>
            <person name="Storesund J.E."/>
            <person name="Kallscheuer N."/>
            <person name="Luecker S."/>
            <person name="Lage O.M."/>
            <person name="Pohl T."/>
            <person name="Merkel B.J."/>
            <person name="Hornburger P."/>
            <person name="Mueller R.-W."/>
            <person name="Bruemmer F."/>
            <person name="Labrenz M."/>
            <person name="Spormann A.M."/>
            <person name="Op den Camp H."/>
            <person name="Overmann J."/>
            <person name="Amann R."/>
            <person name="Jetten M.S.M."/>
            <person name="Mascher T."/>
            <person name="Medema M.H."/>
            <person name="Devos D.P."/>
            <person name="Kaster A.-K."/>
            <person name="Ovreas L."/>
            <person name="Rohde M."/>
            <person name="Galperin M.Y."/>
            <person name="Jogler C."/>
        </authorList>
    </citation>
    <scope>NUCLEOTIDE SEQUENCE [LARGE SCALE GENOMIC DNA]</scope>
    <source>
        <strain evidence="5 6">Enr10</strain>
    </source>
</reference>
<proteinExistence type="predicted"/>
<organism evidence="5 6">
    <name type="scientific">Gimesia panareensis</name>
    <dbReference type="NCBI Taxonomy" id="2527978"/>
    <lineage>
        <taxon>Bacteria</taxon>
        <taxon>Pseudomonadati</taxon>
        <taxon>Planctomycetota</taxon>
        <taxon>Planctomycetia</taxon>
        <taxon>Planctomycetales</taxon>
        <taxon>Planctomycetaceae</taxon>
        <taxon>Gimesia</taxon>
    </lineage>
</organism>
<evidence type="ECO:0000313" key="6">
    <source>
        <dbReference type="Proteomes" id="UP000315647"/>
    </source>
</evidence>
<dbReference type="CDD" id="cd16449">
    <property type="entry name" value="RING-HC"/>
    <property type="match status" value="1"/>
</dbReference>
<sequence length="685" mass="76690" precursor="true">MNTKRKLSILSCVVCALFLSQTLKTEAEEESYERFTVRTWSFRDGSEAKGKLIVVSGSQATLRLDGQGTVRVPLEKLSVKDLNWLYEYHKRRKQLSFLPEEYRKPQTESSVPEKKSDPPASKESTPAPVEMKTPVTPETKMTTETDKGEESYKPFTSRVWTFKDGSSYKAKYVSLNPKELQLIKEPAQLVRIPLDQLSEKDMQWLFEYHRRNNLLGLLPSEMQSKAKAMAAELGLSTEARTLPPAMAGLGKPAAADDDPNVIKANTEIDPKLKEALTGYRVWTDKKGQKSEARFLSLDGREIRFSARPGTNSGFGMISIPVGTLIDEDLELLREALKMQGRMDELPLAYREPLDPNLSPRKLKQLLRVNFHRKWTDISGNSVAASYVKMIDGMVTLLITQSGTTQEFPYDKFSPEDQEYVQERLKKEVAGNFFPENADTMLTPEEQEKEFRVWTDRKNRQIKGKFVRLAYGDSVAVLNTGTKEELFIAEFFSDPDLSLIKPRKQKQQDQLTMNEGGNPNASGAGAMQPGSAPAMQPGSGLQKAMEAARQFQEEQKRKREEEMAARRNQVSPPASDSDSAPATAPQLALDQYEGVCPVCGETVRQPTPFFTSCPHCGAKEGDTIYQCRDCNRKFALSGNAGATTRCPHCNNSGGSFTGNIRFWGGLVKLVIILILFAGGYYGYNNR</sequence>
<feature type="domain" description="RING-type" evidence="4">
    <location>
        <begin position="595"/>
        <end position="649"/>
    </location>
</feature>
<feature type="transmembrane region" description="Helical" evidence="2">
    <location>
        <begin position="661"/>
        <end position="682"/>
    </location>
</feature>
<evidence type="ECO:0000313" key="5">
    <source>
        <dbReference type="EMBL" id="QDT25026.1"/>
    </source>
</evidence>
<dbReference type="RefSeq" id="WP_145447952.1">
    <property type="nucleotide sequence ID" value="NZ_CP037421.1"/>
</dbReference>
<dbReference type="GO" id="GO:0042802">
    <property type="term" value="F:identical protein binding"/>
    <property type="evidence" value="ECO:0007669"/>
    <property type="project" value="InterPro"/>
</dbReference>
<dbReference type="Proteomes" id="UP000315647">
    <property type="component" value="Chromosome"/>
</dbReference>
<dbReference type="AlphaFoldDB" id="A0A517Q0A2"/>
<feature type="compositionally biased region" description="Basic and acidic residues" evidence="1">
    <location>
        <begin position="100"/>
        <end position="117"/>
    </location>
</feature>
<dbReference type="Pfam" id="PF03983">
    <property type="entry name" value="SHD1"/>
    <property type="match status" value="1"/>
</dbReference>
<feature type="region of interest" description="Disordered" evidence="1">
    <location>
        <begin position="99"/>
        <end position="149"/>
    </location>
</feature>